<keyword evidence="6 7" id="KW-0472">Membrane</keyword>
<dbReference type="Proteomes" id="UP000838100">
    <property type="component" value="Unassembled WGS sequence"/>
</dbReference>
<feature type="transmembrane region" description="Helical" evidence="7">
    <location>
        <begin position="444"/>
        <end position="462"/>
    </location>
</feature>
<dbReference type="Pfam" id="PF00953">
    <property type="entry name" value="Glycos_transf_4"/>
    <property type="match status" value="1"/>
</dbReference>
<dbReference type="GO" id="GO:0036380">
    <property type="term" value="F:UDP-N-acetylglucosamine-undecaprenyl-phosphate N-acetylglucosaminephosphotransferase activity"/>
    <property type="evidence" value="ECO:0007669"/>
    <property type="project" value="UniProtKB-EC"/>
</dbReference>
<keyword evidence="3 8" id="KW-0808">Transferase</keyword>
<feature type="transmembrane region" description="Helical" evidence="7">
    <location>
        <begin position="238"/>
        <end position="260"/>
    </location>
</feature>
<evidence type="ECO:0000256" key="3">
    <source>
        <dbReference type="ARBA" id="ARBA00022679"/>
    </source>
</evidence>
<feature type="transmembrane region" description="Helical" evidence="7">
    <location>
        <begin position="418"/>
        <end position="438"/>
    </location>
</feature>
<feature type="transmembrane region" description="Helical" evidence="7">
    <location>
        <begin position="502"/>
        <end position="519"/>
    </location>
</feature>
<feature type="transmembrane region" description="Helical" evidence="7">
    <location>
        <begin position="128"/>
        <end position="150"/>
    </location>
</feature>
<organism evidence="8 9">
    <name type="scientific">Sinobacterium norvegicum</name>
    <dbReference type="NCBI Taxonomy" id="1641715"/>
    <lineage>
        <taxon>Bacteria</taxon>
        <taxon>Pseudomonadati</taxon>
        <taxon>Pseudomonadota</taxon>
        <taxon>Gammaproteobacteria</taxon>
        <taxon>Cellvibrionales</taxon>
        <taxon>Spongiibacteraceae</taxon>
        <taxon>Sinobacterium</taxon>
    </lineage>
</organism>
<feature type="transmembrane region" description="Helical" evidence="7">
    <location>
        <begin position="526"/>
        <end position="544"/>
    </location>
</feature>
<dbReference type="EC" id="2.7.8.33" evidence="8"/>
<feature type="transmembrane region" description="Helical" evidence="7">
    <location>
        <begin position="362"/>
        <end position="388"/>
    </location>
</feature>
<name>A0ABM9AJ98_9GAMM</name>
<dbReference type="CDD" id="cd06853">
    <property type="entry name" value="GT_WecA_like"/>
    <property type="match status" value="1"/>
</dbReference>
<feature type="transmembrane region" description="Helical" evidence="7">
    <location>
        <begin position="44"/>
        <end position="65"/>
    </location>
</feature>
<feature type="transmembrane region" description="Helical" evidence="7">
    <location>
        <begin position="310"/>
        <end position="330"/>
    </location>
</feature>
<dbReference type="RefSeq" id="WP_237446000.1">
    <property type="nucleotide sequence ID" value="NZ_CAKLPX010000007.1"/>
</dbReference>
<feature type="transmembrane region" description="Helical" evidence="7">
    <location>
        <begin position="99"/>
        <end position="122"/>
    </location>
</feature>
<gene>
    <name evidence="8" type="primary">wecA</name>
    <name evidence="8" type="ORF">SIN8267_03466</name>
</gene>
<comment type="caution">
    <text evidence="8">The sequence shown here is derived from an EMBL/GenBank/DDBJ whole genome shotgun (WGS) entry which is preliminary data.</text>
</comment>
<keyword evidence="9" id="KW-1185">Reference proteome</keyword>
<protein>
    <submittedName>
        <fullName evidence="8">Undecaprenyl-phosphate alpha-N-acetylglucosaminyl 1-phosphate transferase</fullName>
        <ecNumber evidence="8">2.7.8.33</ecNumber>
    </submittedName>
</protein>
<accession>A0ABM9AJ98</accession>
<evidence type="ECO:0000313" key="8">
    <source>
        <dbReference type="EMBL" id="CAH0993318.1"/>
    </source>
</evidence>
<evidence type="ECO:0000313" key="9">
    <source>
        <dbReference type="Proteomes" id="UP000838100"/>
    </source>
</evidence>
<sequence>MDLVLSFALSLFGTIVLMPPMIRYAANFGLTDEPGDERKIHTAVIPRCGGLAIALASVLPLYLWLPLNDELLGLIIASSIIVTFGVVDDVKELDYKWKFIGQILAVICLIFFGIEISILPFFSPTTTYYQPLCLLVSFFFLLGCINAVNLSDGLDGLAAGVSLLSLGLVIVYASIAEDFGAAMVAIIVIGGLLGFLRFNTYPARVFLGDTGSQLTGLVLCSLALIVTQVDNSPLSPMLPVLMLGLPIFDTLMVMVIRLRAGRSPFSPDKNHLHHRLMGLGFHHYQAVAAIYIMQFSLLASSYFLRYESDLIIAVFYLFFCSILLLMLYLLSSNVYISKGADVGLSERINNDKRNSLIRRFEWFYLHSTSVIQCLLLIFYTFVFVFSYGDISAELAEYMIVVSVVLFLVHLLSTGQNPVVLRLIFYSGGVVATLLLSVIDSTALVVFFDSFLLLLVVVLALAIRMTRKEFFRLDNQDLLVFLAVIVIPQFPFDSIDSTTLGHFTLRIVVLFYASEFLVARVDFNKRFLPYFVPLGLFFLATFSYVY</sequence>
<dbReference type="InterPro" id="IPR000715">
    <property type="entry name" value="Glycosyl_transferase_4"/>
</dbReference>
<dbReference type="PROSITE" id="PS01348">
    <property type="entry name" value="MRAY_2"/>
    <property type="match status" value="1"/>
</dbReference>
<evidence type="ECO:0000256" key="1">
    <source>
        <dbReference type="ARBA" id="ARBA00004651"/>
    </source>
</evidence>
<reference evidence="8" key="1">
    <citation type="submission" date="2021-12" db="EMBL/GenBank/DDBJ databases">
        <authorList>
            <person name="Rodrigo-Torres L."/>
            <person name="Arahal R. D."/>
            <person name="Lucena T."/>
        </authorList>
    </citation>
    <scope>NUCLEOTIDE SEQUENCE</scope>
    <source>
        <strain evidence="8">CECT 8267</strain>
    </source>
</reference>
<keyword evidence="4 7" id="KW-0812">Transmembrane</keyword>
<evidence type="ECO:0000256" key="5">
    <source>
        <dbReference type="ARBA" id="ARBA00022989"/>
    </source>
</evidence>
<keyword evidence="5 7" id="KW-1133">Transmembrane helix</keyword>
<dbReference type="PANTHER" id="PTHR22926:SF3">
    <property type="entry name" value="UNDECAPRENYL-PHOSPHATE ALPHA-N-ACETYLGLUCOSAMINYL 1-PHOSPHATE TRANSFERASE"/>
    <property type="match status" value="1"/>
</dbReference>
<feature type="transmembrane region" description="Helical" evidence="7">
    <location>
        <begin position="281"/>
        <end position="304"/>
    </location>
</feature>
<evidence type="ECO:0000256" key="2">
    <source>
        <dbReference type="ARBA" id="ARBA00022475"/>
    </source>
</evidence>
<feature type="transmembrane region" description="Helical" evidence="7">
    <location>
        <begin position="71"/>
        <end position="87"/>
    </location>
</feature>
<proteinExistence type="predicted"/>
<dbReference type="InterPro" id="IPR018480">
    <property type="entry name" value="PNAcMuramoyl-5peptid_Trfase_CS"/>
</dbReference>
<feature type="transmembrane region" description="Helical" evidence="7">
    <location>
        <begin position="6"/>
        <end position="24"/>
    </location>
</feature>
<evidence type="ECO:0000256" key="7">
    <source>
        <dbReference type="SAM" id="Phobius"/>
    </source>
</evidence>
<comment type="subcellular location">
    <subcellularLocation>
        <location evidence="1">Cell membrane</location>
        <topology evidence="1">Multi-pass membrane protein</topology>
    </subcellularLocation>
</comment>
<evidence type="ECO:0000256" key="4">
    <source>
        <dbReference type="ARBA" id="ARBA00022692"/>
    </source>
</evidence>
<feature type="transmembrane region" description="Helical" evidence="7">
    <location>
        <begin position="181"/>
        <end position="198"/>
    </location>
</feature>
<dbReference type="PANTHER" id="PTHR22926">
    <property type="entry name" value="PHOSPHO-N-ACETYLMURAMOYL-PENTAPEPTIDE-TRANSFERASE"/>
    <property type="match status" value="1"/>
</dbReference>
<feature type="transmembrane region" description="Helical" evidence="7">
    <location>
        <begin position="394"/>
        <end position="411"/>
    </location>
</feature>
<evidence type="ECO:0000256" key="6">
    <source>
        <dbReference type="ARBA" id="ARBA00023136"/>
    </source>
</evidence>
<keyword evidence="2" id="KW-1003">Cell membrane</keyword>
<dbReference type="EMBL" id="CAKLPX010000007">
    <property type="protein sequence ID" value="CAH0993318.1"/>
    <property type="molecule type" value="Genomic_DNA"/>
</dbReference>
<feature type="transmembrane region" description="Helical" evidence="7">
    <location>
        <begin position="474"/>
        <end position="490"/>
    </location>
</feature>
<feature type="transmembrane region" description="Helical" evidence="7">
    <location>
        <begin position="205"/>
        <end position="226"/>
    </location>
</feature>
<feature type="transmembrane region" description="Helical" evidence="7">
    <location>
        <begin position="157"/>
        <end position="175"/>
    </location>
</feature>